<evidence type="ECO:0000256" key="1">
    <source>
        <dbReference type="SAM" id="SignalP"/>
    </source>
</evidence>
<dbReference type="AlphaFoldDB" id="W0HYL5"/>
<organism evidence="2 3">
    <name type="scientific">Sodalis praecaptivus</name>
    <dbReference type="NCBI Taxonomy" id="1239307"/>
    <lineage>
        <taxon>Bacteria</taxon>
        <taxon>Pseudomonadati</taxon>
        <taxon>Pseudomonadota</taxon>
        <taxon>Gammaproteobacteria</taxon>
        <taxon>Enterobacterales</taxon>
        <taxon>Bruguierivoracaceae</taxon>
        <taxon>Sodalis</taxon>
    </lineage>
</organism>
<feature type="signal peptide" evidence="1">
    <location>
        <begin position="1"/>
        <end position="27"/>
    </location>
</feature>
<dbReference type="PATRIC" id="fig|1239307.3.peg.2508"/>
<sequence>MRVTTTTRPALIGCALMAMLSIPAARAMDGMVSTGTHFTDVNIGLGQQSSGLYINGGWVKNNQNGREVAGAETGINLPVGPAMFNLGVQANYIKGSTGAGEGVVFPVGAGVKLPLVHGVGVYASAYSASRQLSNSAKNYLDVDGGVSWTPIDLVTLKAGYRYIGMDGKNNRPNERLVEGPYVAGQLNF</sequence>
<dbReference type="RefSeq" id="WP_071882021.1">
    <property type="nucleotide sequence ID" value="NZ_CP006569.1"/>
</dbReference>
<name>W0HYL5_9GAMM</name>
<keyword evidence="1" id="KW-0732">Signal</keyword>
<protein>
    <submittedName>
        <fullName evidence="2">Porin</fullName>
    </submittedName>
</protein>
<dbReference type="OrthoDB" id="6506259at2"/>
<feature type="chain" id="PRO_5004789883" evidence="1">
    <location>
        <begin position="28"/>
        <end position="188"/>
    </location>
</feature>
<evidence type="ECO:0000313" key="3">
    <source>
        <dbReference type="Proteomes" id="UP000019028"/>
    </source>
</evidence>
<dbReference type="HOGENOM" id="CLU_128134_1_0_6"/>
<dbReference type="EMBL" id="CP006569">
    <property type="protein sequence ID" value="AHF77310.1"/>
    <property type="molecule type" value="Genomic_DNA"/>
</dbReference>
<accession>W0HYL5</accession>
<dbReference type="Proteomes" id="UP000019028">
    <property type="component" value="Chromosome"/>
</dbReference>
<gene>
    <name evidence="2" type="primary">yfaZ</name>
    <name evidence="2" type="ORF">Sant_2265</name>
</gene>
<dbReference type="Pfam" id="PF07437">
    <property type="entry name" value="YfaZ"/>
    <property type="match status" value="1"/>
</dbReference>
<evidence type="ECO:0000313" key="2">
    <source>
        <dbReference type="EMBL" id="AHF77310.1"/>
    </source>
</evidence>
<keyword evidence="3" id="KW-1185">Reference proteome</keyword>
<dbReference type="KEGG" id="sod:Sant_2265"/>
<reference evidence="2 3" key="1">
    <citation type="journal article" date="2014" name="Genome Biol. Evol.">
        <title>Genome degeneration and adaptation in a nascent stage of symbiosis.</title>
        <authorList>
            <person name="Oakeson K.F."/>
            <person name="Gil R."/>
            <person name="Clayton A.L."/>
            <person name="Dunn D.M."/>
            <person name="von Niederhausern A.C."/>
            <person name="Hamil C."/>
            <person name="Aoyagi A."/>
            <person name="Duval B."/>
            <person name="Baca A."/>
            <person name="Silva F.J."/>
            <person name="Vallier A."/>
            <person name="Jackson D.G."/>
            <person name="Latorre A."/>
            <person name="Weiss R.B."/>
            <person name="Heddi A."/>
            <person name="Moya A."/>
            <person name="Dale C."/>
        </authorList>
    </citation>
    <scope>NUCLEOTIDE SEQUENCE [LARGE SCALE GENOMIC DNA]</scope>
    <source>
        <strain evidence="2 3">HS1</strain>
    </source>
</reference>
<dbReference type="InterPro" id="IPR009998">
    <property type="entry name" value="YfaZ"/>
</dbReference>
<proteinExistence type="predicted"/>